<dbReference type="eggNOG" id="ENOG5031WVW">
    <property type="taxonomic scope" value="Bacteria"/>
</dbReference>
<dbReference type="EMBL" id="ACLJ02000003">
    <property type="protein sequence ID" value="EFK54253.1"/>
    <property type="molecule type" value="Genomic_DNA"/>
</dbReference>
<sequence length="58" mass="6859">MFKELSEAQLREQLTSVKNEMAPYTVDVLRRLKDAGAINFEEERLLNRYESLNWLIEG</sequence>
<accession>D7WDM2</accession>
<name>D7WDM2_9CORY</name>
<dbReference type="AlphaFoldDB" id="D7WDM2"/>
<keyword evidence="2" id="KW-1185">Reference proteome</keyword>
<organism evidence="1 2">
    <name type="scientific">Corynebacterium genitalium ATCC 33030</name>
    <dbReference type="NCBI Taxonomy" id="585529"/>
    <lineage>
        <taxon>Bacteria</taxon>
        <taxon>Bacillati</taxon>
        <taxon>Actinomycetota</taxon>
        <taxon>Actinomycetes</taxon>
        <taxon>Mycobacteriales</taxon>
        <taxon>Corynebacteriaceae</taxon>
        <taxon>Corynebacterium</taxon>
    </lineage>
</organism>
<dbReference type="Proteomes" id="UP000004208">
    <property type="component" value="Unassembled WGS sequence"/>
</dbReference>
<reference evidence="1" key="1">
    <citation type="submission" date="2010-06" db="EMBL/GenBank/DDBJ databases">
        <authorList>
            <person name="Muzny D."/>
            <person name="Qin X."/>
            <person name="Buhay C."/>
            <person name="Dugan-Rocha S."/>
            <person name="Ding Y."/>
            <person name="Chen G."/>
            <person name="Hawes A."/>
            <person name="Holder M."/>
            <person name="Jhangiani S."/>
            <person name="Johnson A."/>
            <person name="Khan Z."/>
            <person name="Li Z."/>
            <person name="Liu W."/>
            <person name="Liu X."/>
            <person name="Perez L."/>
            <person name="Shen H."/>
            <person name="Wang Q."/>
            <person name="Watt J."/>
            <person name="Xi L."/>
            <person name="Xin Y."/>
            <person name="Zhou J."/>
            <person name="Deng J."/>
            <person name="Jiang H."/>
            <person name="Liu Y."/>
            <person name="Qu J."/>
            <person name="Song X.-Z."/>
            <person name="Zhang L."/>
            <person name="Villasana D."/>
            <person name="Johnson A."/>
            <person name="Liu J."/>
            <person name="Liyanage D."/>
            <person name="Lorensuhewa L."/>
            <person name="Robinson T."/>
            <person name="Song A."/>
            <person name="Song B.-B."/>
            <person name="Dinh H."/>
            <person name="Thornton R."/>
            <person name="Coyle M."/>
            <person name="Francisco L."/>
            <person name="Jackson L."/>
            <person name="Javaid M."/>
            <person name="Korchina V."/>
            <person name="Kovar C."/>
            <person name="Mata R."/>
            <person name="Mathew T."/>
            <person name="Ngo R."/>
            <person name="Nguyen L."/>
            <person name="Nguyen N."/>
            <person name="Okwuonu G."/>
            <person name="Ongeri F."/>
            <person name="Pham C."/>
            <person name="Simmons D."/>
            <person name="Wilczek-Boney K."/>
            <person name="Hale W."/>
            <person name="Jakkamsetti A."/>
            <person name="Pham P."/>
            <person name="Ruth R."/>
            <person name="San Lucas F."/>
            <person name="Warren J."/>
            <person name="Zhang J."/>
            <person name="Zhao Z."/>
            <person name="Zhou C."/>
            <person name="Zhu D."/>
            <person name="Lee S."/>
            <person name="Bess C."/>
            <person name="Blankenburg K."/>
            <person name="Forbes L."/>
            <person name="Fu Q."/>
            <person name="Gubbala S."/>
            <person name="Hirani K."/>
            <person name="Jayaseelan J.C."/>
            <person name="Lara F."/>
            <person name="Munidasa M."/>
            <person name="Palculict T."/>
            <person name="Patil S."/>
            <person name="Pu L.-L."/>
            <person name="Saada N."/>
            <person name="Tang L."/>
            <person name="Weissenberger G."/>
            <person name="Zhu Y."/>
            <person name="Hemphill L."/>
            <person name="Shang Y."/>
            <person name="Youmans B."/>
            <person name="Ayvaz T."/>
            <person name="Ross M."/>
            <person name="Santibanez J."/>
            <person name="Aqrawi P."/>
            <person name="Gross S."/>
            <person name="Joshi V."/>
            <person name="Fowler G."/>
            <person name="Nazareth L."/>
            <person name="Reid J."/>
            <person name="Worley K."/>
            <person name="Petrosino J."/>
            <person name="Highlander S."/>
            <person name="Gibbs R."/>
        </authorList>
    </citation>
    <scope>NUCLEOTIDE SEQUENCE [LARGE SCALE GENOMIC DNA]</scope>
    <source>
        <strain evidence="1">ATCC 33030</strain>
    </source>
</reference>
<protein>
    <submittedName>
        <fullName evidence="1">Uncharacterized protein</fullName>
    </submittedName>
</protein>
<dbReference type="STRING" id="585529.HMPREF0291_11910"/>
<proteinExistence type="predicted"/>
<evidence type="ECO:0000313" key="1">
    <source>
        <dbReference type="EMBL" id="EFK54253.1"/>
    </source>
</evidence>
<gene>
    <name evidence="1" type="ORF">HMPREF0291_11910</name>
</gene>
<evidence type="ECO:0000313" key="2">
    <source>
        <dbReference type="Proteomes" id="UP000004208"/>
    </source>
</evidence>
<comment type="caution">
    <text evidence="1">The sequence shown here is derived from an EMBL/GenBank/DDBJ whole genome shotgun (WGS) entry which is preliminary data.</text>
</comment>
<dbReference type="HOGENOM" id="CLU_190535_0_0_11"/>